<keyword evidence="3" id="KW-1185">Reference proteome</keyword>
<reference evidence="3" key="1">
    <citation type="submission" date="2014-03" db="EMBL/GenBank/DDBJ databases">
        <authorList>
            <person name="Aksoy S."/>
            <person name="Warren W."/>
            <person name="Wilson R.K."/>
        </authorList>
    </citation>
    <scope>NUCLEOTIDE SEQUENCE [LARGE SCALE GENOMIC DNA]</scope>
    <source>
        <strain evidence="3">IAEA</strain>
    </source>
</reference>
<evidence type="ECO:0000313" key="3">
    <source>
        <dbReference type="Proteomes" id="UP000092445"/>
    </source>
</evidence>
<protein>
    <submittedName>
        <fullName evidence="2">Uncharacterized protein</fullName>
    </submittedName>
</protein>
<organism evidence="2 3">
    <name type="scientific">Glossina pallidipes</name>
    <name type="common">Tsetse fly</name>
    <dbReference type="NCBI Taxonomy" id="7398"/>
    <lineage>
        <taxon>Eukaryota</taxon>
        <taxon>Metazoa</taxon>
        <taxon>Ecdysozoa</taxon>
        <taxon>Arthropoda</taxon>
        <taxon>Hexapoda</taxon>
        <taxon>Insecta</taxon>
        <taxon>Pterygota</taxon>
        <taxon>Neoptera</taxon>
        <taxon>Endopterygota</taxon>
        <taxon>Diptera</taxon>
        <taxon>Brachycera</taxon>
        <taxon>Muscomorpha</taxon>
        <taxon>Hippoboscoidea</taxon>
        <taxon>Glossinidae</taxon>
        <taxon>Glossina</taxon>
    </lineage>
</organism>
<accession>A0A1A9ZXS1</accession>
<dbReference type="AlphaFoldDB" id="A0A1A9ZXS1"/>
<name>A0A1A9ZXS1_GLOPL</name>
<reference evidence="2" key="2">
    <citation type="submission" date="2020-05" db="UniProtKB">
        <authorList>
            <consortium name="EnsemblMetazoa"/>
        </authorList>
    </citation>
    <scope>IDENTIFICATION</scope>
    <source>
        <strain evidence="2">IAEA</strain>
    </source>
</reference>
<proteinExistence type="predicted"/>
<evidence type="ECO:0000313" key="2">
    <source>
        <dbReference type="EnsemblMetazoa" id="GPAI028376-PA"/>
    </source>
</evidence>
<dbReference type="STRING" id="7398.A0A1A9ZXS1"/>
<dbReference type="Proteomes" id="UP000092445">
    <property type="component" value="Unassembled WGS sequence"/>
</dbReference>
<dbReference type="EnsemblMetazoa" id="GPAI028376-RA">
    <property type="protein sequence ID" value="GPAI028376-PA"/>
    <property type="gene ID" value="GPAI028376"/>
</dbReference>
<feature type="coiled-coil region" evidence="1">
    <location>
        <begin position="283"/>
        <end position="317"/>
    </location>
</feature>
<keyword evidence="1" id="KW-0175">Coiled coil</keyword>
<evidence type="ECO:0000256" key="1">
    <source>
        <dbReference type="SAM" id="Coils"/>
    </source>
</evidence>
<sequence>MPTSVSLVPLTTTTAIYSSSSYQSTEAKQVLNKNTMVAIPVDVATNRSEITIDNINTTIPVPPLTAVSKILPSSSGLYSMSRAMQYPGPIIVSSASTSAIPATTPLIITTTVPATITHTLAKTVPPSSALTSVNLLISNVETISSQNTINPASNTSQQPSNALSMSAPPPLAGLSGTNLICTQIGTNSNLLNTNSVAKPTTSADTHLMGSFVTPIMSSSSVSNEFTSRGPPPLLKPRPVGPLQAEANIMFTAQAGRACKMLHENDFFISIIEDTIAEVCQGDEANLSAKVTHLSLELERTKNELAEVKRSSEILLCEMRKNLENEKVRLRHQAIKTSSITPAITFNKNLLTLKKDKSIRTKSGPQITGISVSNPMHGTEVLKLASNTYIRPVTSANVNCNNSNQQTIRCNTTYSIPAQFLNVTVPTVASSGSQKYAIIQPASSNVTNITQARTGPNTAQAHKIQVRPRNVTQIKYYGPS</sequence>
<dbReference type="VEuPathDB" id="VectorBase:GPAI028376"/>